<dbReference type="PROSITE" id="PS00211">
    <property type="entry name" value="ABC_TRANSPORTER_1"/>
    <property type="match status" value="1"/>
</dbReference>
<evidence type="ECO:0000256" key="2">
    <source>
        <dbReference type="ARBA" id="ARBA00022737"/>
    </source>
</evidence>
<sequence length="257" mass="28559">MLTSTEIPQTKHEIYGTRIPVCVSQAKNVERGRVCVRIVASKIISKILLDGDNLKTLCPDELRGMCSLVSQEPVLFDGTISDNIRYGRLDATQVAIELVCKYLYNHYISNVHTHILGDLQQEINNAARKVGAWQFISSLPDGMQTRVGDRGLQLSGGQKQRVAIARAMIRKPTVMLFDEATSALDNIHEEEVQHAIDLASEGSHHHNNRSQNVSSNRRAWSRSSLGSQSQKLGKSYSVLSQDREKLALPGKFNDPSP</sequence>
<dbReference type="GO" id="GO:0090374">
    <property type="term" value="P:oligopeptide export from mitochondrion"/>
    <property type="evidence" value="ECO:0007669"/>
    <property type="project" value="TreeGrafter"/>
</dbReference>
<organism evidence="5 6">
    <name type="scientific">Parelaphostrongylus tenuis</name>
    <name type="common">Meningeal worm</name>
    <dbReference type="NCBI Taxonomy" id="148309"/>
    <lineage>
        <taxon>Eukaryota</taxon>
        <taxon>Metazoa</taxon>
        <taxon>Ecdysozoa</taxon>
        <taxon>Nematoda</taxon>
        <taxon>Chromadorea</taxon>
        <taxon>Rhabditida</taxon>
        <taxon>Rhabditina</taxon>
        <taxon>Rhabditomorpha</taxon>
        <taxon>Strongyloidea</taxon>
        <taxon>Metastrongylidae</taxon>
        <taxon>Parelaphostrongylus</taxon>
    </lineage>
</organism>
<dbReference type="Proteomes" id="UP001196413">
    <property type="component" value="Unassembled WGS sequence"/>
</dbReference>
<keyword evidence="1" id="KW-0813">Transport</keyword>
<name>A0AAD5QN55_PARTN</name>
<dbReference type="GO" id="GO:0005743">
    <property type="term" value="C:mitochondrial inner membrane"/>
    <property type="evidence" value="ECO:0007669"/>
    <property type="project" value="TreeGrafter"/>
</dbReference>
<protein>
    <submittedName>
        <fullName evidence="5">ABC transporter B member 10</fullName>
    </submittedName>
</protein>
<dbReference type="AlphaFoldDB" id="A0AAD5QN55"/>
<dbReference type="GO" id="GO:0016887">
    <property type="term" value="F:ATP hydrolysis activity"/>
    <property type="evidence" value="ECO:0007669"/>
    <property type="project" value="InterPro"/>
</dbReference>
<evidence type="ECO:0000313" key="5">
    <source>
        <dbReference type="EMBL" id="KAJ1355135.1"/>
    </source>
</evidence>
<dbReference type="Gene3D" id="3.40.50.300">
    <property type="entry name" value="P-loop containing nucleotide triphosphate hydrolases"/>
    <property type="match status" value="2"/>
</dbReference>
<dbReference type="GO" id="GO:0005524">
    <property type="term" value="F:ATP binding"/>
    <property type="evidence" value="ECO:0007669"/>
    <property type="project" value="InterPro"/>
</dbReference>
<feature type="region of interest" description="Disordered" evidence="3">
    <location>
        <begin position="200"/>
        <end position="257"/>
    </location>
</feature>
<gene>
    <name evidence="5" type="primary">PGP-10_1</name>
    <name evidence="5" type="ORF">KIN20_012416</name>
</gene>
<dbReference type="EMBL" id="JAHQIW010002359">
    <property type="protein sequence ID" value="KAJ1355135.1"/>
    <property type="molecule type" value="Genomic_DNA"/>
</dbReference>
<dbReference type="PROSITE" id="PS50893">
    <property type="entry name" value="ABC_TRANSPORTER_2"/>
    <property type="match status" value="1"/>
</dbReference>
<dbReference type="Pfam" id="PF00005">
    <property type="entry name" value="ABC_tran"/>
    <property type="match status" value="1"/>
</dbReference>
<evidence type="ECO:0000256" key="1">
    <source>
        <dbReference type="ARBA" id="ARBA00022448"/>
    </source>
</evidence>
<evidence type="ECO:0000313" key="6">
    <source>
        <dbReference type="Proteomes" id="UP001196413"/>
    </source>
</evidence>
<accession>A0AAD5QN55</accession>
<feature type="domain" description="ABC transporter" evidence="4">
    <location>
        <begin position="2"/>
        <end position="257"/>
    </location>
</feature>
<dbReference type="SUPFAM" id="SSF52540">
    <property type="entry name" value="P-loop containing nucleoside triphosphate hydrolases"/>
    <property type="match status" value="1"/>
</dbReference>
<dbReference type="InterPro" id="IPR017871">
    <property type="entry name" value="ABC_transporter-like_CS"/>
</dbReference>
<dbReference type="PANTHER" id="PTHR43394:SF11">
    <property type="entry name" value="ATP-BINDING CASSETTE TRANSPORTER"/>
    <property type="match status" value="1"/>
</dbReference>
<evidence type="ECO:0000256" key="3">
    <source>
        <dbReference type="SAM" id="MobiDB-lite"/>
    </source>
</evidence>
<comment type="caution">
    <text evidence="5">The sequence shown here is derived from an EMBL/GenBank/DDBJ whole genome shotgun (WGS) entry which is preliminary data.</text>
</comment>
<dbReference type="InterPro" id="IPR003439">
    <property type="entry name" value="ABC_transporter-like_ATP-bd"/>
</dbReference>
<dbReference type="GO" id="GO:0015421">
    <property type="term" value="F:ABC-type oligopeptide transporter activity"/>
    <property type="evidence" value="ECO:0007669"/>
    <property type="project" value="TreeGrafter"/>
</dbReference>
<dbReference type="InterPro" id="IPR039421">
    <property type="entry name" value="Type_1_exporter"/>
</dbReference>
<dbReference type="InterPro" id="IPR027417">
    <property type="entry name" value="P-loop_NTPase"/>
</dbReference>
<proteinExistence type="predicted"/>
<feature type="compositionally biased region" description="Low complexity" evidence="3">
    <location>
        <begin position="209"/>
        <end position="218"/>
    </location>
</feature>
<keyword evidence="2" id="KW-0677">Repeat</keyword>
<reference evidence="5" key="1">
    <citation type="submission" date="2021-06" db="EMBL/GenBank/DDBJ databases">
        <title>Parelaphostrongylus tenuis whole genome reference sequence.</title>
        <authorList>
            <person name="Garwood T.J."/>
            <person name="Larsen P.A."/>
            <person name="Fountain-Jones N.M."/>
            <person name="Garbe J.R."/>
            <person name="Macchietto M.G."/>
            <person name="Kania S.A."/>
            <person name="Gerhold R.W."/>
            <person name="Richards J.E."/>
            <person name="Wolf T.M."/>
        </authorList>
    </citation>
    <scope>NUCLEOTIDE SEQUENCE</scope>
    <source>
        <strain evidence="5">MNPRO001-30</strain>
        <tissue evidence="5">Meninges</tissue>
    </source>
</reference>
<evidence type="ECO:0000259" key="4">
    <source>
        <dbReference type="PROSITE" id="PS50893"/>
    </source>
</evidence>
<dbReference type="PANTHER" id="PTHR43394">
    <property type="entry name" value="ATP-DEPENDENT PERMEASE MDL1, MITOCHONDRIAL"/>
    <property type="match status" value="1"/>
</dbReference>
<keyword evidence="6" id="KW-1185">Reference proteome</keyword>
<feature type="compositionally biased region" description="Polar residues" evidence="3">
    <location>
        <begin position="221"/>
        <end position="240"/>
    </location>
</feature>